<dbReference type="AlphaFoldDB" id="A0ABD5ZK13"/>
<dbReference type="EMBL" id="JBHTAA010000015">
    <property type="protein sequence ID" value="MFC7205414.1"/>
    <property type="molecule type" value="Genomic_DNA"/>
</dbReference>
<proteinExistence type="predicted"/>
<keyword evidence="2" id="KW-1185">Reference proteome</keyword>
<dbReference type="NCBIfam" id="NF041913">
    <property type="entry name" value="HVO_2142"/>
    <property type="match status" value="1"/>
</dbReference>
<reference evidence="1 2" key="1">
    <citation type="journal article" date="2019" name="Int. J. Syst. Evol. Microbiol.">
        <title>The Global Catalogue of Microorganisms (GCM) 10K type strain sequencing project: providing services to taxonomists for standard genome sequencing and annotation.</title>
        <authorList>
            <consortium name="The Broad Institute Genomics Platform"/>
            <consortium name="The Broad Institute Genome Sequencing Center for Infectious Disease"/>
            <person name="Wu L."/>
            <person name="Ma J."/>
        </authorList>
    </citation>
    <scope>NUCLEOTIDE SEQUENCE [LARGE SCALE GENOMIC DNA]</scope>
    <source>
        <strain evidence="1 2">DSM 29988</strain>
    </source>
</reference>
<name>A0ABD5ZK13_9EURY</name>
<comment type="caution">
    <text evidence="1">The sequence shown here is derived from an EMBL/GenBank/DDBJ whole genome shotgun (WGS) entry which is preliminary data.</text>
</comment>
<gene>
    <name evidence="1" type="ORF">ACFQJC_18030</name>
</gene>
<protein>
    <submittedName>
        <fullName evidence="1">HVO_2142 family zinc finger protein</fullName>
    </submittedName>
</protein>
<evidence type="ECO:0000313" key="2">
    <source>
        <dbReference type="Proteomes" id="UP001596481"/>
    </source>
</evidence>
<evidence type="ECO:0000313" key="1">
    <source>
        <dbReference type="EMBL" id="MFC7205414.1"/>
    </source>
</evidence>
<accession>A0ABD5ZK13</accession>
<dbReference type="Proteomes" id="UP001596481">
    <property type="component" value="Unassembled WGS sequence"/>
</dbReference>
<dbReference type="InterPro" id="IPR049699">
    <property type="entry name" value="HVO_2142-like"/>
</dbReference>
<organism evidence="1 2">
    <name type="scientific">Haloferax namakaokahaiae</name>
    <dbReference type="NCBI Taxonomy" id="1748331"/>
    <lineage>
        <taxon>Archaea</taxon>
        <taxon>Methanobacteriati</taxon>
        <taxon>Methanobacteriota</taxon>
        <taxon>Stenosarchaea group</taxon>
        <taxon>Halobacteria</taxon>
        <taxon>Halobacteriales</taxon>
        <taxon>Haloferacaceae</taxon>
        <taxon>Haloferax</taxon>
    </lineage>
</organism>
<dbReference type="RefSeq" id="WP_390226080.1">
    <property type="nucleotide sequence ID" value="NZ_JBHTAA010000015.1"/>
</dbReference>
<sequence length="50" mass="5811">MDVNRPQDLSPEWCPDCGEELLFSGMQPAGIAQFFCEHCRYRRDTFIGDE</sequence>